<evidence type="ECO:0000313" key="3">
    <source>
        <dbReference type="Proteomes" id="UP001595377"/>
    </source>
</evidence>
<protein>
    <submittedName>
        <fullName evidence="2">PilZ domain-containing protein</fullName>
    </submittedName>
</protein>
<keyword evidence="3" id="KW-1185">Reference proteome</keyword>
<accession>A0ABV7DG52</accession>
<dbReference type="EMBL" id="JBHRSP010000018">
    <property type="protein sequence ID" value="MFC3073845.1"/>
    <property type="molecule type" value="Genomic_DNA"/>
</dbReference>
<sequence length="112" mass="12590">MLKSGIMRKERGSARSKVRIYGTVKVMQQSSRGRIVDLSQQGMAIDLERSLHMTPGQQVEVLTDELGPIDGIVCWYANGRVGLRYKMTTRAAAQVASYFRFFHKTVTPVLRG</sequence>
<dbReference type="SUPFAM" id="SSF141371">
    <property type="entry name" value="PilZ domain-like"/>
    <property type="match status" value="1"/>
</dbReference>
<dbReference type="Gene3D" id="2.40.10.220">
    <property type="entry name" value="predicted glycosyltransferase like domains"/>
    <property type="match status" value="1"/>
</dbReference>
<comment type="caution">
    <text evidence="2">The sequence shown here is derived from an EMBL/GenBank/DDBJ whole genome shotgun (WGS) entry which is preliminary data.</text>
</comment>
<reference evidence="3" key="1">
    <citation type="journal article" date="2019" name="Int. J. Syst. Evol. Microbiol.">
        <title>The Global Catalogue of Microorganisms (GCM) 10K type strain sequencing project: providing services to taxonomists for standard genome sequencing and annotation.</title>
        <authorList>
            <consortium name="The Broad Institute Genomics Platform"/>
            <consortium name="The Broad Institute Genome Sequencing Center for Infectious Disease"/>
            <person name="Wu L."/>
            <person name="Ma J."/>
        </authorList>
    </citation>
    <scope>NUCLEOTIDE SEQUENCE [LARGE SCALE GENOMIC DNA]</scope>
    <source>
        <strain evidence="3">KCTC 52677</strain>
    </source>
</reference>
<dbReference type="Proteomes" id="UP001595377">
    <property type="component" value="Unassembled WGS sequence"/>
</dbReference>
<name>A0ABV7DG52_9HYPH</name>
<proteinExistence type="predicted"/>
<dbReference type="RefSeq" id="WP_257317623.1">
    <property type="nucleotide sequence ID" value="NZ_JANFDG010000031.1"/>
</dbReference>
<organism evidence="2 3">
    <name type="scientific">Shinella pollutisoli</name>
    <dbReference type="NCBI Taxonomy" id="2250594"/>
    <lineage>
        <taxon>Bacteria</taxon>
        <taxon>Pseudomonadati</taxon>
        <taxon>Pseudomonadota</taxon>
        <taxon>Alphaproteobacteria</taxon>
        <taxon>Hyphomicrobiales</taxon>
        <taxon>Rhizobiaceae</taxon>
        <taxon>Shinella</taxon>
    </lineage>
</organism>
<gene>
    <name evidence="2" type="ORF">ACFOHH_12095</name>
</gene>
<feature type="domain" description="PilZ" evidence="1">
    <location>
        <begin position="11"/>
        <end position="95"/>
    </location>
</feature>
<dbReference type="Pfam" id="PF07238">
    <property type="entry name" value="PilZ"/>
    <property type="match status" value="1"/>
</dbReference>
<evidence type="ECO:0000313" key="2">
    <source>
        <dbReference type="EMBL" id="MFC3073845.1"/>
    </source>
</evidence>
<evidence type="ECO:0000259" key="1">
    <source>
        <dbReference type="Pfam" id="PF07238"/>
    </source>
</evidence>
<dbReference type="InterPro" id="IPR009875">
    <property type="entry name" value="PilZ_domain"/>
</dbReference>